<reference evidence="2 3" key="1">
    <citation type="submission" date="2020-08" db="EMBL/GenBank/DDBJ databases">
        <title>Plant Genome Project.</title>
        <authorList>
            <person name="Zhang R.-G."/>
        </authorList>
    </citation>
    <scope>NUCLEOTIDE SEQUENCE [LARGE SCALE GENOMIC DNA]</scope>
    <source>
        <tissue evidence="2">Rhizome</tissue>
    </source>
</reference>
<keyword evidence="3" id="KW-1185">Reference proteome</keyword>
<comment type="caution">
    <text evidence="2">The sequence shown here is derived from an EMBL/GenBank/DDBJ whole genome shotgun (WGS) entry which is preliminary data.</text>
</comment>
<feature type="compositionally biased region" description="Basic and acidic residues" evidence="1">
    <location>
        <begin position="47"/>
        <end position="59"/>
    </location>
</feature>
<dbReference type="EMBL" id="JACMSC010000018">
    <property type="protein sequence ID" value="KAG6476349.1"/>
    <property type="molecule type" value="Genomic_DNA"/>
</dbReference>
<feature type="region of interest" description="Disordered" evidence="1">
    <location>
        <begin position="47"/>
        <end position="100"/>
    </location>
</feature>
<organism evidence="2 3">
    <name type="scientific">Zingiber officinale</name>
    <name type="common">Ginger</name>
    <name type="synonym">Amomum zingiber</name>
    <dbReference type="NCBI Taxonomy" id="94328"/>
    <lineage>
        <taxon>Eukaryota</taxon>
        <taxon>Viridiplantae</taxon>
        <taxon>Streptophyta</taxon>
        <taxon>Embryophyta</taxon>
        <taxon>Tracheophyta</taxon>
        <taxon>Spermatophyta</taxon>
        <taxon>Magnoliopsida</taxon>
        <taxon>Liliopsida</taxon>
        <taxon>Zingiberales</taxon>
        <taxon>Zingiberaceae</taxon>
        <taxon>Zingiber</taxon>
    </lineage>
</organism>
<name>A0A8J5EXA7_ZINOF</name>
<evidence type="ECO:0000256" key="1">
    <source>
        <dbReference type="SAM" id="MobiDB-lite"/>
    </source>
</evidence>
<accession>A0A8J5EXA7</accession>
<feature type="compositionally biased region" description="Basic and acidic residues" evidence="1">
    <location>
        <begin position="67"/>
        <end position="78"/>
    </location>
</feature>
<dbReference type="AlphaFoldDB" id="A0A8J5EXA7"/>
<sequence>MKCVEPGTGELVKLAQGREDDEPDLHVAKHGELVGLLEQAAAPLREGHLPSRRVLDPLHLRLPPPHGRSEEEGGDSSRSRSATPFKGVKGEEEEGAIVEL</sequence>
<evidence type="ECO:0000313" key="3">
    <source>
        <dbReference type="Proteomes" id="UP000734854"/>
    </source>
</evidence>
<gene>
    <name evidence="2" type="ORF">ZIOFF_065589</name>
</gene>
<proteinExistence type="predicted"/>
<evidence type="ECO:0000313" key="2">
    <source>
        <dbReference type="EMBL" id="KAG6476349.1"/>
    </source>
</evidence>
<feature type="compositionally biased region" description="Acidic residues" evidence="1">
    <location>
        <begin position="91"/>
        <end position="100"/>
    </location>
</feature>
<dbReference type="Proteomes" id="UP000734854">
    <property type="component" value="Unassembled WGS sequence"/>
</dbReference>
<protein>
    <submittedName>
        <fullName evidence="2">Uncharacterized protein</fullName>
    </submittedName>
</protein>